<reference evidence="19 20" key="1">
    <citation type="submission" date="2016-09" db="EMBL/GenBank/DDBJ databases">
        <title>Pseudoalteromonas amylolytica sp. nov., isolated from the surface seawater.</title>
        <authorList>
            <person name="Wu Y.-H."/>
            <person name="Cheng H."/>
            <person name="Jin X.-B."/>
            <person name="Wang C.-S."/>
            <person name="Xu X.-W."/>
        </authorList>
    </citation>
    <scope>NUCLEOTIDE SEQUENCE [LARGE SCALE GENOMIC DNA]</scope>
    <source>
        <strain evidence="19 20">JW1</strain>
    </source>
</reference>
<evidence type="ECO:0000313" key="20">
    <source>
        <dbReference type="Proteomes" id="UP000179786"/>
    </source>
</evidence>
<keyword evidence="9" id="KW-0067">ATP-binding</keyword>
<keyword evidence="14" id="KW-0175">Coiled coil</keyword>
<feature type="coiled-coil region" evidence="14">
    <location>
        <begin position="390"/>
        <end position="435"/>
    </location>
</feature>
<dbReference type="InterPro" id="IPR003594">
    <property type="entry name" value="HATPase_dom"/>
</dbReference>
<evidence type="ECO:0000313" key="19">
    <source>
        <dbReference type="EMBL" id="OHU89992.1"/>
    </source>
</evidence>
<evidence type="ECO:0000256" key="8">
    <source>
        <dbReference type="ARBA" id="ARBA00022777"/>
    </source>
</evidence>
<evidence type="ECO:0000256" key="14">
    <source>
        <dbReference type="SAM" id="Coils"/>
    </source>
</evidence>
<dbReference type="Proteomes" id="UP000179786">
    <property type="component" value="Unassembled WGS sequence"/>
</dbReference>
<dbReference type="FunFam" id="1.10.287.130:FF:000004">
    <property type="entry name" value="Ethylene receptor 1"/>
    <property type="match status" value="1"/>
</dbReference>
<dbReference type="SMART" id="SM00388">
    <property type="entry name" value="HisKA"/>
    <property type="match status" value="1"/>
</dbReference>
<evidence type="ECO:0000256" key="2">
    <source>
        <dbReference type="ARBA" id="ARBA00004370"/>
    </source>
</evidence>
<dbReference type="SMART" id="SM00304">
    <property type="entry name" value="HAMP"/>
    <property type="match status" value="1"/>
</dbReference>
<evidence type="ECO:0000256" key="6">
    <source>
        <dbReference type="ARBA" id="ARBA00022692"/>
    </source>
</evidence>
<evidence type="ECO:0000256" key="15">
    <source>
        <dbReference type="SAM" id="Phobius"/>
    </source>
</evidence>
<dbReference type="Gene3D" id="1.10.287.130">
    <property type="match status" value="1"/>
</dbReference>
<dbReference type="PROSITE" id="PS50885">
    <property type="entry name" value="HAMP"/>
    <property type="match status" value="1"/>
</dbReference>
<dbReference type="OrthoDB" id="9810730at2"/>
<evidence type="ECO:0000256" key="1">
    <source>
        <dbReference type="ARBA" id="ARBA00000085"/>
    </source>
</evidence>
<keyword evidence="11" id="KW-0902">Two-component regulatory system</keyword>
<dbReference type="InterPro" id="IPR003661">
    <property type="entry name" value="HisK_dim/P_dom"/>
</dbReference>
<dbReference type="InterPro" id="IPR036890">
    <property type="entry name" value="HATPase_C_sf"/>
</dbReference>
<dbReference type="FunFam" id="3.30.565.10:FF:000010">
    <property type="entry name" value="Sensor histidine kinase RcsC"/>
    <property type="match status" value="1"/>
</dbReference>
<accession>A0A1S1MT06</accession>
<protein>
    <recommendedName>
        <fullName evidence="3">histidine kinase</fullName>
        <ecNumber evidence="3">2.7.13.3</ecNumber>
    </recommendedName>
</protein>
<dbReference type="PROSITE" id="PS50110">
    <property type="entry name" value="RESPONSE_REGULATORY"/>
    <property type="match status" value="1"/>
</dbReference>
<keyword evidence="20" id="KW-1185">Reference proteome</keyword>
<evidence type="ECO:0000256" key="3">
    <source>
        <dbReference type="ARBA" id="ARBA00012438"/>
    </source>
</evidence>
<feature type="domain" description="Response regulatory" evidence="17">
    <location>
        <begin position="679"/>
        <end position="795"/>
    </location>
</feature>
<dbReference type="SMART" id="SM00448">
    <property type="entry name" value="REC"/>
    <property type="match status" value="1"/>
</dbReference>
<gene>
    <name evidence="19" type="ORF">BET10_14495</name>
</gene>
<evidence type="ECO:0000259" key="18">
    <source>
        <dbReference type="PROSITE" id="PS50885"/>
    </source>
</evidence>
<dbReference type="CDD" id="cd17546">
    <property type="entry name" value="REC_hyHK_CKI1_RcsC-like"/>
    <property type="match status" value="1"/>
</dbReference>
<evidence type="ECO:0000256" key="5">
    <source>
        <dbReference type="ARBA" id="ARBA00022679"/>
    </source>
</evidence>
<keyword evidence="6 15" id="KW-0812">Transmembrane</keyword>
<dbReference type="Pfam" id="PF00512">
    <property type="entry name" value="HisKA"/>
    <property type="match status" value="1"/>
</dbReference>
<keyword evidence="5" id="KW-0808">Transferase</keyword>
<dbReference type="InterPro" id="IPR005467">
    <property type="entry name" value="His_kinase_dom"/>
</dbReference>
<dbReference type="Pfam" id="PF02518">
    <property type="entry name" value="HATPase_c"/>
    <property type="match status" value="1"/>
</dbReference>
<dbReference type="CDD" id="cd16922">
    <property type="entry name" value="HATPase_EvgS-ArcB-TorS-like"/>
    <property type="match status" value="1"/>
</dbReference>
<keyword evidence="12 15" id="KW-0472">Membrane</keyword>
<dbReference type="PANTHER" id="PTHR45339">
    <property type="entry name" value="HYBRID SIGNAL TRANSDUCTION HISTIDINE KINASE J"/>
    <property type="match status" value="1"/>
</dbReference>
<dbReference type="EMBL" id="MKJU01000027">
    <property type="protein sequence ID" value="OHU89992.1"/>
    <property type="molecule type" value="Genomic_DNA"/>
</dbReference>
<dbReference type="GO" id="GO:0005524">
    <property type="term" value="F:ATP binding"/>
    <property type="evidence" value="ECO:0007669"/>
    <property type="project" value="UniProtKB-KW"/>
</dbReference>
<dbReference type="EC" id="2.7.13.3" evidence="3"/>
<dbReference type="InterPro" id="IPR011006">
    <property type="entry name" value="CheY-like_superfamily"/>
</dbReference>
<comment type="caution">
    <text evidence="19">The sequence shown here is derived from an EMBL/GenBank/DDBJ whole genome shotgun (WGS) entry which is preliminary data.</text>
</comment>
<evidence type="ECO:0000256" key="9">
    <source>
        <dbReference type="ARBA" id="ARBA00022840"/>
    </source>
</evidence>
<keyword evidence="8" id="KW-0418">Kinase</keyword>
<feature type="modified residue" description="4-aspartylphosphate" evidence="13">
    <location>
        <position position="728"/>
    </location>
</feature>
<evidence type="ECO:0000256" key="11">
    <source>
        <dbReference type="ARBA" id="ARBA00023012"/>
    </source>
</evidence>
<dbReference type="SUPFAM" id="SSF158472">
    <property type="entry name" value="HAMP domain-like"/>
    <property type="match status" value="1"/>
</dbReference>
<dbReference type="InterPro" id="IPR036097">
    <property type="entry name" value="HisK_dim/P_sf"/>
</dbReference>
<name>A0A1S1MT06_9GAMM</name>
<sequence>MRLKNQLVGLMLGCALLPLLVMFWLAITQSSEQAKQLRVIAAQAEVNNAAMTFERYFSARKAELSTMVNDKRVQSMDFAQMKAYLKDAKARSQGGYEKFIVGELDGRFYNTEGGNPAQGMVRTFDDTNPNAEPKSLIKRDYWQATIGQNIEARPVVYVSDPMISYTTHTKQIVVSASILDEQNKLVGLLAGAIAWNEIERLITQVENNIAASFAGKARIMLVSRHGAYISHWDKENIVHLKTEEGEWVNEVSGERASQSHYITQHDDPQIKALGLRKIAGHRGYEQITDPNTHQPLHVFFAPIDSANYSISIVLTDDVMFAQVHELRTLFWIVLVFVLTLVCVVAIWISNVIYKPIKSLTEAARYMSSGNYDQPMSSHNKGEFGELTRAFEQMRNKLRQREGKLAELVNTRTQELEEARQQAQQALQAKGRFLANMSHEIRTPMNGILGTLELLNNSSELSKEQTQLLKICTHSGKHLLNVINDILDLSKLEEGHVTIEYNDFAVKDLIEDVNHLLTPLAVKKGLQLDYVIDDEVPQFIRGDQARLQQILINLVGNAIKFTEQGQVLVLLRNSSFGSAKKVDLKFVVSDTGVGISQQDLQHIFEPFKQADGSKTRRFDGTGLGLSLCKELLALMDGEIGIESKLGQGTDVFFRIPVEAVSSLDKPLQQQVSSLSELKGHVLLVEDNDVNLMVVTAMLKKLGLEVSTAKDGLLALEALETQRFDLILMDVHMPNLDGLETSKRIRQNGTLKNLPIIAFTANIFKEDINACFNAGMDDFISKPVEQAKLKEVLARWLNVNHL</sequence>
<dbReference type="InterPro" id="IPR001789">
    <property type="entry name" value="Sig_transdc_resp-reg_receiver"/>
</dbReference>
<comment type="subcellular location">
    <subcellularLocation>
        <location evidence="2">Membrane</location>
    </subcellularLocation>
</comment>
<dbReference type="GO" id="GO:0016020">
    <property type="term" value="C:membrane"/>
    <property type="evidence" value="ECO:0007669"/>
    <property type="project" value="UniProtKB-SubCell"/>
</dbReference>
<keyword evidence="4 13" id="KW-0597">Phosphoprotein</keyword>
<dbReference type="SUPFAM" id="SSF55874">
    <property type="entry name" value="ATPase domain of HSP90 chaperone/DNA topoisomerase II/histidine kinase"/>
    <property type="match status" value="1"/>
</dbReference>
<evidence type="ECO:0000256" key="10">
    <source>
        <dbReference type="ARBA" id="ARBA00022989"/>
    </source>
</evidence>
<keyword evidence="10 15" id="KW-1133">Transmembrane helix</keyword>
<dbReference type="Pfam" id="PF00672">
    <property type="entry name" value="HAMP"/>
    <property type="match status" value="1"/>
</dbReference>
<dbReference type="InterPro" id="IPR004358">
    <property type="entry name" value="Sig_transdc_His_kin-like_C"/>
</dbReference>
<dbReference type="AlphaFoldDB" id="A0A1S1MT06"/>
<organism evidence="19 20">
    <name type="scientific">Pseudoalteromonas amylolytica</name>
    <dbReference type="NCBI Taxonomy" id="1859457"/>
    <lineage>
        <taxon>Bacteria</taxon>
        <taxon>Pseudomonadati</taxon>
        <taxon>Pseudomonadota</taxon>
        <taxon>Gammaproteobacteria</taxon>
        <taxon>Alteromonadales</taxon>
        <taxon>Pseudoalteromonadaceae</taxon>
        <taxon>Pseudoalteromonas</taxon>
    </lineage>
</organism>
<dbReference type="Gene3D" id="6.10.340.10">
    <property type="match status" value="1"/>
</dbReference>
<dbReference type="Pfam" id="PF00072">
    <property type="entry name" value="Response_reg"/>
    <property type="match status" value="1"/>
</dbReference>
<comment type="catalytic activity">
    <reaction evidence="1">
        <text>ATP + protein L-histidine = ADP + protein N-phospho-L-histidine.</text>
        <dbReference type="EC" id="2.7.13.3"/>
    </reaction>
</comment>
<evidence type="ECO:0000256" key="12">
    <source>
        <dbReference type="ARBA" id="ARBA00023136"/>
    </source>
</evidence>
<keyword evidence="7" id="KW-0547">Nucleotide-binding</keyword>
<dbReference type="PROSITE" id="PS50109">
    <property type="entry name" value="HIS_KIN"/>
    <property type="match status" value="1"/>
</dbReference>
<evidence type="ECO:0000259" key="17">
    <source>
        <dbReference type="PROSITE" id="PS50110"/>
    </source>
</evidence>
<evidence type="ECO:0000256" key="4">
    <source>
        <dbReference type="ARBA" id="ARBA00022553"/>
    </source>
</evidence>
<dbReference type="PANTHER" id="PTHR45339:SF1">
    <property type="entry name" value="HYBRID SIGNAL TRANSDUCTION HISTIDINE KINASE J"/>
    <property type="match status" value="1"/>
</dbReference>
<feature type="transmembrane region" description="Helical" evidence="15">
    <location>
        <begin position="329"/>
        <end position="348"/>
    </location>
</feature>
<dbReference type="Gene3D" id="3.40.50.2300">
    <property type="match status" value="1"/>
</dbReference>
<dbReference type="SUPFAM" id="SSF52172">
    <property type="entry name" value="CheY-like"/>
    <property type="match status" value="1"/>
</dbReference>
<dbReference type="Gene3D" id="3.30.450.20">
    <property type="entry name" value="PAS domain"/>
    <property type="match status" value="1"/>
</dbReference>
<dbReference type="RefSeq" id="WP_070985961.1">
    <property type="nucleotide sequence ID" value="NZ_MKJU01000027.1"/>
</dbReference>
<dbReference type="Gene3D" id="3.30.565.10">
    <property type="entry name" value="Histidine kinase-like ATPase, C-terminal domain"/>
    <property type="match status" value="1"/>
</dbReference>
<dbReference type="GO" id="GO:0000155">
    <property type="term" value="F:phosphorelay sensor kinase activity"/>
    <property type="evidence" value="ECO:0007669"/>
    <property type="project" value="InterPro"/>
</dbReference>
<dbReference type="CDD" id="cd00082">
    <property type="entry name" value="HisKA"/>
    <property type="match status" value="1"/>
</dbReference>
<evidence type="ECO:0000259" key="16">
    <source>
        <dbReference type="PROSITE" id="PS50109"/>
    </source>
</evidence>
<dbReference type="CDD" id="cd06225">
    <property type="entry name" value="HAMP"/>
    <property type="match status" value="1"/>
</dbReference>
<proteinExistence type="predicted"/>
<dbReference type="SUPFAM" id="SSF47384">
    <property type="entry name" value="Homodimeric domain of signal transducing histidine kinase"/>
    <property type="match status" value="1"/>
</dbReference>
<dbReference type="SMART" id="SM00387">
    <property type="entry name" value="HATPase_c"/>
    <property type="match status" value="1"/>
</dbReference>
<feature type="domain" description="HAMP" evidence="18">
    <location>
        <begin position="350"/>
        <end position="402"/>
    </location>
</feature>
<evidence type="ECO:0000256" key="7">
    <source>
        <dbReference type="ARBA" id="ARBA00022741"/>
    </source>
</evidence>
<dbReference type="PRINTS" id="PR00344">
    <property type="entry name" value="BCTRLSENSOR"/>
</dbReference>
<evidence type="ECO:0000256" key="13">
    <source>
        <dbReference type="PROSITE-ProRule" id="PRU00169"/>
    </source>
</evidence>
<dbReference type="InterPro" id="IPR003660">
    <property type="entry name" value="HAMP_dom"/>
</dbReference>
<dbReference type="STRING" id="1859457.BET10_14495"/>
<feature type="domain" description="Histidine kinase" evidence="16">
    <location>
        <begin position="435"/>
        <end position="658"/>
    </location>
</feature>